<dbReference type="PANTHER" id="PTHR31623">
    <property type="entry name" value="F21J9.9"/>
    <property type="match status" value="1"/>
</dbReference>
<gene>
    <name evidence="4" type="ORF">Tsubulata_047626</name>
</gene>
<evidence type="ECO:0000256" key="3">
    <source>
        <dbReference type="ARBA" id="ARBA00023315"/>
    </source>
</evidence>
<proteinExistence type="inferred from homology"/>
<dbReference type="InterPro" id="IPR023213">
    <property type="entry name" value="CAT-like_dom_sf"/>
</dbReference>
<comment type="similarity">
    <text evidence="1">Belongs to the plant acyltransferase family.</text>
</comment>
<dbReference type="Proteomes" id="UP001141552">
    <property type="component" value="Unassembled WGS sequence"/>
</dbReference>
<protein>
    <submittedName>
        <fullName evidence="4">Uncharacterized protein</fullName>
    </submittedName>
</protein>
<accession>A0A9Q0FTA9</accession>
<name>A0A9Q0FTA9_9ROSI</name>
<dbReference type="PANTHER" id="PTHR31623:SF124">
    <property type="entry name" value="VINORINE SYNTHASE-RELATED"/>
    <property type="match status" value="1"/>
</dbReference>
<dbReference type="Gene3D" id="3.30.559.10">
    <property type="entry name" value="Chloramphenicol acetyltransferase-like domain"/>
    <property type="match status" value="2"/>
</dbReference>
<evidence type="ECO:0000313" key="4">
    <source>
        <dbReference type="EMBL" id="KAJ4837310.1"/>
    </source>
</evidence>
<dbReference type="GO" id="GO:0016746">
    <property type="term" value="F:acyltransferase activity"/>
    <property type="evidence" value="ECO:0007669"/>
    <property type="project" value="UniProtKB-KW"/>
</dbReference>
<dbReference type="EMBL" id="JAKUCV010003877">
    <property type="protein sequence ID" value="KAJ4837310.1"/>
    <property type="molecule type" value="Genomic_DNA"/>
</dbReference>
<sequence length="441" mass="49031">MEVQILSRKQIAPSSPTPEHLRYLKISYLDQLAPPICVPRLFCYPPNEEGQGLNTTEKSELLKRSLSEALTLFYPLAGRYIKDKLLVDCNDNGAEYLEAQVSGSMSQLLDEGNSELQAKWLTLLAPDPVESESNPLALVQFNMFECGGVAIGLSLAHRVADGSSVFTFMDTWAKICRMGIGNIQFCPSFELCSFFPQRDASTPFKRTEAADDKLTTKRLVFNTAAISNLKAIASSTGTLKYQPTRVEVVLAFMWMSVIRLAKARHGHLRPSLLSIPVNMRKRTMLPIPENSWGNFVGRAVPRFSPEDDDKGKLQFHVFVGKVHDAVKSTLSNIAKTSTADDIVSLVDDANGELLEALQNPDLDCCISSSWCRFPKYEADLGWGKPSWVTVPKKPIRRNLIALTDTKEGDGIEALVYLDQNDLHLFGQDSEIMPLLCQEIQA</sequence>
<comment type="caution">
    <text evidence="4">The sequence shown here is derived from an EMBL/GenBank/DDBJ whole genome shotgun (WGS) entry which is preliminary data.</text>
</comment>
<dbReference type="OrthoDB" id="814251at2759"/>
<organism evidence="4 5">
    <name type="scientific">Turnera subulata</name>
    <dbReference type="NCBI Taxonomy" id="218843"/>
    <lineage>
        <taxon>Eukaryota</taxon>
        <taxon>Viridiplantae</taxon>
        <taxon>Streptophyta</taxon>
        <taxon>Embryophyta</taxon>
        <taxon>Tracheophyta</taxon>
        <taxon>Spermatophyta</taxon>
        <taxon>Magnoliopsida</taxon>
        <taxon>eudicotyledons</taxon>
        <taxon>Gunneridae</taxon>
        <taxon>Pentapetalae</taxon>
        <taxon>rosids</taxon>
        <taxon>fabids</taxon>
        <taxon>Malpighiales</taxon>
        <taxon>Passifloraceae</taxon>
        <taxon>Turnera</taxon>
    </lineage>
</organism>
<evidence type="ECO:0000256" key="1">
    <source>
        <dbReference type="ARBA" id="ARBA00009861"/>
    </source>
</evidence>
<reference evidence="4" key="2">
    <citation type="journal article" date="2023" name="Plants (Basel)">
        <title>Annotation of the Turnera subulata (Passifloraceae) Draft Genome Reveals the S-Locus Evolved after the Divergence of Turneroideae from Passifloroideae in a Stepwise Manner.</title>
        <authorList>
            <person name="Henning P.M."/>
            <person name="Roalson E.H."/>
            <person name="Mir W."/>
            <person name="McCubbin A.G."/>
            <person name="Shore J.S."/>
        </authorList>
    </citation>
    <scope>NUCLEOTIDE SEQUENCE</scope>
    <source>
        <strain evidence="4">F60SS</strain>
    </source>
</reference>
<evidence type="ECO:0000256" key="2">
    <source>
        <dbReference type="ARBA" id="ARBA00022679"/>
    </source>
</evidence>
<dbReference type="AlphaFoldDB" id="A0A9Q0FTA9"/>
<dbReference type="Pfam" id="PF02458">
    <property type="entry name" value="Transferase"/>
    <property type="match status" value="1"/>
</dbReference>
<evidence type="ECO:0000313" key="5">
    <source>
        <dbReference type="Proteomes" id="UP001141552"/>
    </source>
</evidence>
<reference evidence="4" key="1">
    <citation type="submission" date="2022-02" db="EMBL/GenBank/DDBJ databases">
        <authorList>
            <person name="Henning P.M."/>
            <person name="McCubbin A.G."/>
            <person name="Shore J.S."/>
        </authorList>
    </citation>
    <scope>NUCLEOTIDE SEQUENCE</scope>
    <source>
        <strain evidence="4">F60SS</strain>
        <tissue evidence="4">Leaves</tissue>
    </source>
</reference>
<keyword evidence="2" id="KW-0808">Transferase</keyword>
<keyword evidence="5" id="KW-1185">Reference proteome</keyword>
<keyword evidence="3" id="KW-0012">Acyltransferase</keyword>